<reference evidence="20" key="2">
    <citation type="submission" date="2015-08" db="EMBL/GenBank/DDBJ databases">
        <title>Draft Genome Sequence of a Heterotrophic Facultative Anaerobic Bacterium Ardenticatena maritima Strain 110S.</title>
        <authorList>
            <person name="Kawaichi S."/>
            <person name="Yoshida T."/>
            <person name="Sako Y."/>
            <person name="Nakamura R."/>
        </authorList>
    </citation>
    <scope>NUCLEOTIDE SEQUENCE [LARGE SCALE GENOMIC DNA]</scope>
    <source>
        <strain evidence="20">110S</strain>
    </source>
</reference>
<feature type="domain" description="HMA" evidence="18">
    <location>
        <begin position="12"/>
        <end position="78"/>
    </location>
</feature>
<dbReference type="AlphaFoldDB" id="A0A0M8K9I7"/>
<evidence type="ECO:0000256" key="12">
    <source>
        <dbReference type="ARBA" id="ARBA00048984"/>
    </source>
</evidence>
<sequence>MIGWQKGDVLMKTIQLAIQGMTCDACARHVRDALSAVPGVAHVEVPGWESQQAIVQADEGVSPERLATAVEQAGYRAEVAAVASPAVASDEPDTTYDLLVIGGGSAGFAAAIKAAEAGARVALIERGLIGGTCVNVGCVPSKTLIRMVEAWHAADAARRFDGVQLAQGHLAWHRLIQQKDALVAELRQAKYVDVLAAYPTITLIRGRARFVDETTLAVDERLYRAEHVIIATGAHPWAPPIPGLAEAGYWTSTDALATKEQPRSLIVIGGSAVGLELAQVYARAGTFVTVLEALPRIVPQEEPEIGEALETYLEAEGMRIEAGVRVRGVERRAPQRVAVTFEREGEAETIEAEHVLVATGRRANTAGLGLEAAHVELDERGHIRIDEYAQTSNPRVYAAGDCATLPMFVYVAAHSGSVAAENALHGNRRTLDLDALPKVTFTDPQVASAGLTESQAREAGFAVKTSVLPLTHVPRALAAHDTRGLIKLVADAESDRLLGAHLLAPEGGEIIQIAVLAIRAGMTTRDVAETIFPYLTLAEGLKLAAQSFEKDVATLSCCAG</sequence>
<evidence type="ECO:0000256" key="3">
    <source>
        <dbReference type="ARBA" id="ARBA00022466"/>
    </source>
</evidence>
<dbReference type="InterPro" id="IPR004099">
    <property type="entry name" value="Pyr_nucl-diS_OxRdtase_dimer"/>
</dbReference>
<dbReference type="PRINTS" id="PR00368">
    <property type="entry name" value="FADPNR"/>
</dbReference>
<gene>
    <name evidence="19" type="primary">merA</name>
    <name evidence="19" type="ORF">ARMA_1653</name>
</gene>
<comment type="function">
    <text evidence="14">Resistance to Hg(2+) in bacteria appears to be governed by a specialized system which includes mercuric reductase. MerA protein is responsible for volatilizing mercury as Hg(0).</text>
</comment>
<keyword evidence="3 14" id="KW-0475">Mercuric resistance</keyword>
<keyword evidence="11 17" id="KW-0676">Redox-active center</keyword>
<evidence type="ECO:0000256" key="15">
    <source>
        <dbReference type="PIRSR" id="PIRSR000350-3"/>
    </source>
</evidence>
<dbReference type="CDD" id="cd00371">
    <property type="entry name" value="HMA"/>
    <property type="match status" value="1"/>
</dbReference>
<comment type="caution">
    <text evidence="19">The sequence shown here is derived from an EMBL/GenBank/DDBJ whole genome shotgun (WGS) entry which is preliminary data.</text>
</comment>
<keyword evidence="10" id="KW-1015">Disulfide bond</keyword>
<evidence type="ECO:0000256" key="16">
    <source>
        <dbReference type="PIRSR" id="PIRSR000350-4"/>
    </source>
</evidence>
<dbReference type="GO" id="GO:0016152">
    <property type="term" value="F:mercury (II) reductase (NADP+) activity"/>
    <property type="evidence" value="ECO:0007669"/>
    <property type="project" value="UniProtKB-UniRule"/>
</dbReference>
<comment type="catalytic activity">
    <reaction evidence="13 17">
        <text>N(6)-[(R)-dihydrolipoyl]-L-lysyl-[protein] + NAD(+) = N(6)-[(R)-lipoyl]-L-lysyl-[protein] + NADH + H(+)</text>
        <dbReference type="Rhea" id="RHEA:15045"/>
        <dbReference type="Rhea" id="RHEA-COMP:10474"/>
        <dbReference type="Rhea" id="RHEA-COMP:10475"/>
        <dbReference type="ChEBI" id="CHEBI:15378"/>
        <dbReference type="ChEBI" id="CHEBI:57540"/>
        <dbReference type="ChEBI" id="CHEBI:57945"/>
        <dbReference type="ChEBI" id="CHEBI:83099"/>
        <dbReference type="ChEBI" id="CHEBI:83100"/>
        <dbReference type="EC" id="1.8.1.4"/>
    </reaction>
</comment>
<dbReference type="GO" id="GO:0045340">
    <property type="term" value="F:mercury ion binding"/>
    <property type="evidence" value="ECO:0007669"/>
    <property type="project" value="InterPro"/>
</dbReference>
<dbReference type="NCBIfam" id="TIGR01350">
    <property type="entry name" value="lipoamide_DH"/>
    <property type="match status" value="1"/>
</dbReference>
<dbReference type="InParanoid" id="A0A0M8K9I7"/>
<keyword evidence="15 17" id="KW-0520">NAD</keyword>
<protein>
    <recommendedName>
        <fullName evidence="14">Mercuric reductase</fullName>
        <ecNumber evidence="14">1.16.1.1</ecNumber>
    </recommendedName>
    <alternativeName>
        <fullName evidence="14">Hg(II) reductase</fullName>
    </alternativeName>
</protein>
<dbReference type="GO" id="GO:0004148">
    <property type="term" value="F:dihydrolipoyl dehydrogenase (NADH) activity"/>
    <property type="evidence" value="ECO:0007669"/>
    <property type="project" value="UniProtKB-EC"/>
</dbReference>
<keyword evidence="15" id="KW-0547">Nucleotide-binding</keyword>
<evidence type="ECO:0000256" key="9">
    <source>
        <dbReference type="ARBA" id="ARBA00023002"/>
    </source>
</evidence>
<proteinExistence type="inferred from homology"/>
<evidence type="ECO:0000256" key="2">
    <source>
        <dbReference type="ARBA" id="ARBA00011738"/>
    </source>
</evidence>
<dbReference type="SUPFAM" id="SSF55424">
    <property type="entry name" value="FAD/NAD-linked reductases, dimerisation (C-terminal) domain"/>
    <property type="match status" value="1"/>
</dbReference>
<dbReference type="InterPro" id="IPR036188">
    <property type="entry name" value="FAD/NAD-bd_sf"/>
</dbReference>
<reference evidence="19 20" key="1">
    <citation type="journal article" date="2015" name="Genome Announc.">
        <title>Draft Genome Sequence of a Heterotrophic Facultative Anaerobic Thermophilic Bacterium, Ardenticatena maritima Strain 110ST.</title>
        <authorList>
            <person name="Kawaichi S."/>
            <person name="Yoshida T."/>
            <person name="Sako Y."/>
            <person name="Nakamura R."/>
        </authorList>
    </citation>
    <scope>NUCLEOTIDE SEQUENCE [LARGE SCALE GENOMIC DNA]</scope>
    <source>
        <strain evidence="19 20">110S</strain>
    </source>
</reference>
<keyword evidence="6 14" id="KW-0274">FAD</keyword>
<evidence type="ECO:0000256" key="13">
    <source>
        <dbReference type="ARBA" id="ARBA00049187"/>
    </source>
</evidence>
<evidence type="ECO:0000256" key="6">
    <source>
        <dbReference type="ARBA" id="ARBA00022827"/>
    </source>
</evidence>
<dbReference type="Pfam" id="PF00403">
    <property type="entry name" value="HMA"/>
    <property type="match status" value="1"/>
</dbReference>
<evidence type="ECO:0000313" key="19">
    <source>
        <dbReference type="EMBL" id="GAP63229.1"/>
    </source>
</evidence>
<dbReference type="InterPro" id="IPR001100">
    <property type="entry name" value="Pyr_nuc-diS_OxRdtase"/>
</dbReference>
<dbReference type="PROSITE" id="PS50846">
    <property type="entry name" value="HMA_2"/>
    <property type="match status" value="1"/>
</dbReference>
<dbReference type="PRINTS" id="PR00411">
    <property type="entry name" value="PNDRDTASEI"/>
</dbReference>
<dbReference type="SUPFAM" id="SSF51905">
    <property type="entry name" value="FAD/NAD(P)-binding domain"/>
    <property type="match status" value="1"/>
</dbReference>
<comment type="catalytic activity">
    <reaction evidence="12 14">
        <text>Hg + NADP(+) + H(+) = Hg(2+) + NADPH</text>
        <dbReference type="Rhea" id="RHEA:23856"/>
        <dbReference type="ChEBI" id="CHEBI:15378"/>
        <dbReference type="ChEBI" id="CHEBI:16170"/>
        <dbReference type="ChEBI" id="CHEBI:16793"/>
        <dbReference type="ChEBI" id="CHEBI:57783"/>
        <dbReference type="ChEBI" id="CHEBI:58349"/>
        <dbReference type="EC" id="1.16.1.1"/>
    </reaction>
</comment>
<dbReference type="GO" id="GO:0003955">
    <property type="term" value="F:NAD(P)H dehydrogenase (quinone) activity"/>
    <property type="evidence" value="ECO:0007669"/>
    <property type="project" value="TreeGrafter"/>
</dbReference>
<dbReference type="InterPro" id="IPR012999">
    <property type="entry name" value="Pyr_OxRdtase_I_AS"/>
</dbReference>
<evidence type="ECO:0000256" key="17">
    <source>
        <dbReference type="RuleBase" id="RU003692"/>
    </source>
</evidence>
<feature type="disulfide bond" description="Redox-active" evidence="16">
    <location>
        <begin position="133"/>
        <end position="138"/>
    </location>
</feature>
<keyword evidence="5 14" id="KW-0479">Metal-binding</keyword>
<keyword evidence="9 14" id="KW-0560">Oxidoreductase</keyword>
<dbReference type="InterPro" id="IPR006121">
    <property type="entry name" value="HMA_dom"/>
</dbReference>
<evidence type="ECO:0000256" key="14">
    <source>
        <dbReference type="PIRNR" id="PIRNR000350"/>
    </source>
</evidence>
<dbReference type="InterPro" id="IPR023753">
    <property type="entry name" value="FAD/NAD-binding_dom"/>
</dbReference>
<evidence type="ECO:0000256" key="5">
    <source>
        <dbReference type="ARBA" id="ARBA00022723"/>
    </source>
</evidence>
<dbReference type="PANTHER" id="PTHR43014:SF4">
    <property type="entry name" value="PYRIDINE NUCLEOTIDE-DISULFIDE OXIDOREDUCTASE RCLA-RELATED"/>
    <property type="match status" value="1"/>
</dbReference>
<dbReference type="InterPro" id="IPR036163">
    <property type="entry name" value="HMA_dom_sf"/>
</dbReference>
<dbReference type="InterPro" id="IPR021179">
    <property type="entry name" value="Mercury_reductase_MerA"/>
</dbReference>
<dbReference type="GO" id="GO:0050661">
    <property type="term" value="F:NADP binding"/>
    <property type="evidence" value="ECO:0007669"/>
    <property type="project" value="InterPro"/>
</dbReference>
<dbReference type="Proteomes" id="UP000037784">
    <property type="component" value="Unassembled WGS sequence"/>
</dbReference>
<keyword evidence="4 14" id="KW-0285">Flavoprotein</keyword>
<dbReference type="NCBIfam" id="TIGR02053">
    <property type="entry name" value="MerA"/>
    <property type="match status" value="1"/>
</dbReference>
<evidence type="ECO:0000256" key="8">
    <source>
        <dbReference type="ARBA" id="ARBA00022914"/>
    </source>
</evidence>
<feature type="binding site" evidence="15">
    <location>
        <position position="360"/>
    </location>
    <ligand>
        <name>NAD(+)</name>
        <dbReference type="ChEBI" id="CHEBI:57540"/>
    </ligand>
</feature>
<evidence type="ECO:0000259" key="18">
    <source>
        <dbReference type="PROSITE" id="PS50846"/>
    </source>
</evidence>
<name>A0A0M8K9I7_9CHLR</name>
<accession>A0A0M8K9I7</accession>
<dbReference type="Pfam" id="PF02852">
    <property type="entry name" value="Pyr_redox_dim"/>
    <property type="match status" value="1"/>
</dbReference>
<dbReference type="PANTHER" id="PTHR43014">
    <property type="entry name" value="MERCURIC REDUCTASE"/>
    <property type="match status" value="1"/>
</dbReference>
<feature type="binding site" evidence="15">
    <location>
        <begin position="269"/>
        <end position="276"/>
    </location>
    <ligand>
        <name>NAD(+)</name>
        <dbReference type="ChEBI" id="CHEBI:57540"/>
    </ligand>
</feature>
<keyword evidence="8 14" id="KW-0476">Mercury</keyword>
<feature type="binding site" evidence="15">
    <location>
        <position position="401"/>
    </location>
    <ligand>
        <name>FAD</name>
        <dbReference type="ChEBI" id="CHEBI:57692"/>
    </ligand>
</feature>
<evidence type="ECO:0000256" key="4">
    <source>
        <dbReference type="ARBA" id="ARBA00022630"/>
    </source>
</evidence>
<dbReference type="EMBL" id="BBZA01000126">
    <property type="protein sequence ID" value="GAP63229.1"/>
    <property type="molecule type" value="Genomic_DNA"/>
</dbReference>
<dbReference type="PIRSF" id="PIRSF000350">
    <property type="entry name" value="Mercury_reductase_MerA"/>
    <property type="match status" value="1"/>
</dbReference>
<dbReference type="Gene3D" id="3.50.50.60">
    <property type="entry name" value="FAD/NAD(P)-binding domain"/>
    <property type="match status" value="2"/>
</dbReference>
<evidence type="ECO:0000256" key="1">
    <source>
        <dbReference type="ARBA" id="ARBA00007532"/>
    </source>
</evidence>
<dbReference type="EC" id="1.16.1.1" evidence="14"/>
<dbReference type="InterPro" id="IPR006258">
    <property type="entry name" value="Lipoamide_DH"/>
</dbReference>
<dbReference type="Gene3D" id="3.30.70.100">
    <property type="match status" value="1"/>
</dbReference>
<evidence type="ECO:0000313" key="20">
    <source>
        <dbReference type="Proteomes" id="UP000037784"/>
    </source>
</evidence>
<dbReference type="STRING" id="872965.SE16_09405"/>
<dbReference type="Gene3D" id="3.30.390.30">
    <property type="match status" value="1"/>
</dbReference>
<dbReference type="GO" id="GO:0050787">
    <property type="term" value="P:detoxification of mercury ion"/>
    <property type="evidence" value="ECO:0007669"/>
    <property type="project" value="InterPro"/>
</dbReference>
<feature type="binding site" evidence="15">
    <location>
        <position position="292"/>
    </location>
    <ligand>
        <name>NAD(+)</name>
        <dbReference type="ChEBI" id="CHEBI:57540"/>
    </ligand>
</feature>
<organism evidence="19 20">
    <name type="scientific">Ardenticatena maritima</name>
    <dbReference type="NCBI Taxonomy" id="872965"/>
    <lineage>
        <taxon>Bacteria</taxon>
        <taxon>Bacillati</taxon>
        <taxon>Chloroflexota</taxon>
        <taxon>Ardenticatenia</taxon>
        <taxon>Ardenticatenales</taxon>
        <taxon>Ardenticatenaceae</taxon>
        <taxon>Ardenticatena</taxon>
    </lineage>
</organism>
<evidence type="ECO:0000256" key="7">
    <source>
        <dbReference type="ARBA" id="ARBA00022857"/>
    </source>
</evidence>
<dbReference type="PROSITE" id="PS00076">
    <property type="entry name" value="PYRIDINE_REDOX_1"/>
    <property type="match status" value="1"/>
</dbReference>
<comment type="similarity">
    <text evidence="1 14 17">Belongs to the class-I pyridine nucleotide-disulfide oxidoreductase family.</text>
</comment>
<dbReference type="InterPro" id="IPR016156">
    <property type="entry name" value="FAD/NAD-linked_Rdtase_dimer_sf"/>
</dbReference>
<keyword evidence="7 14" id="KW-0521">NADP</keyword>
<comment type="subunit">
    <text evidence="2 14">Homodimer.</text>
</comment>
<evidence type="ECO:0000256" key="11">
    <source>
        <dbReference type="ARBA" id="ARBA00023284"/>
    </source>
</evidence>
<dbReference type="Pfam" id="PF07992">
    <property type="entry name" value="Pyr_redox_2"/>
    <property type="match status" value="1"/>
</dbReference>
<dbReference type="GO" id="GO:0050660">
    <property type="term" value="F:flavin adenine dinucleotide binding"/>
    <property type="evidence" value="ECO:0007669"/>
    <property type="project" value="UniProtKB-UniRule"/>
</dbReference>
<keyword evidence="20" id="KW-1185">Reference proteome</keyword>
<feature type="binding site" evidence="15">
    <location>
        <position position="142"/>
    </location>
    <ligand>
        <name>FAD</name>
        <dbReference type="ChEBI" id="CHEBI:57692"/>
    </ligand>
</feature>
<dbReference type="FunFam" id="3.30.390.30:FF:000001">
    <property type="entry name" value="Dihydrolipoyl dehydrogenase"/>
    <property type="match status" value="1"/>
</dbReference>
<evidence type="ECO:0000256" key="10">
    <source>
        <dbReference type="ARBA" id="ARBA00023157"/>
    </source>
</evidence>
<comment type="cofactor">
    <cofactor evidence="14 15 17">
        <name>FAD</name>
        <dbReference type="ChEBI" id="CHEBI:57692"/>
    </cofactor>
    <text evidence="14 15 17">Binds 1 FAD per subunit.</text>
</comment>
<comment type="miscellaneous">
    <text evidence="17">The active site is a redox-active disulfide bond.</text>
</comment>
<dbReference type="SUPFAM" id="SSF55008">
    <property type="entry name" value="HMA, heavy metal-associated domain"/>
    <property type="match status" value="1"/>
</dbReference>